<name>A0A6N9UJE4_9ACTN</name>
<accession>A0A6N9UJE4</accession>
<evidence type="ECO:0000313" key="1">
    <source>
        <dbReference type="EMBL" id="NEB17735.1"/>
    </source>
</evidence>
<reference evidence="1 2" key="1">
    <citation type="submission" date="2020-01" db="EMBL/GenBank/DDBJ databases">
        <title>Insect and environment-associated Actinomycetes.</title>
        <authorList>
            <person name="Currrie C."/>
            <person name="Chevrette M."/>
            <person name="Carlson C."/>
            <person name="Stubbendieck R."/>
            <person name="Wendt-Pienkowski E."/>
        </authorList>
    </citation>
    <scope>NUCLEOTIDE SEQUENCE [LARGE SCALE GENOMIC DNA]</scope>
    <source>
        <strain evidence="1 2">SID14172</strain>
    </source>
</reference>
<evidence type="ECO:0000313" key="2">
    <source>
        <dbReference type="Proteomes" id="UP000469545"/>
    </source>
</evidence>
<organism evidence="1 2">
    <name type="scientific">Streptomyces coelicoflavus</name>
    <dbReference type="NCBI Taxonomy" id="285562"/>
    <lineage>
        <taxon>Bacteria</taxon>
        <taxon>Bacillati</taxon>
        <taxon>Actinomycetota</taxon>
        <taxon>Actinomycetes</taxon>
        <taxon>Kitasatosporales</taxon>
        <taxon>Streptomycetaceae</taxon>
        <taxon>Streptomyces</taxon>
    </lineage>
</organism>
<feature type="non-terminal residue" evidence="1">
    <location>
        <position position="1"/>
    </location>
</feature>
<sequence>PDALLRPQREVLRALGVTGARPPLALASTDPAAYVRALAGASQAAELTARGGLGDFWWLLQPVGPVDAEGLLVDVADDEEQ</sequence>
<proteinExistence type="predicted"/>
<keyword evidence="2" id="KW-1185">Reference proteome</keyword>
<dbReference type="Proteomes" id="UP000469545">
    <property type="component" value="Unassembled WGS sequence"/>
</dbReference>
<protein>
    <submittedName>
        <fullName evidence="1">Uncharacterized protein</fullName>
    </submittedName>
</protein>
<comment type="caution">
    <text evidence="1">The sequence shown here is derived from an EMBL/GenBank/DDBJ whole genome shotgun (WGS) entry which is preliminary data.</text>
</comment>
<dbReference type="AlphaFoldDB" id="A0A6N9UJE4"/>
<gene>
    <name evidence="1" type="ORF">G3I46_14595</name>
</gene>
<dbReference type="EMBL" id="JAAGMB010000321">
    <property type="protein sequence ID" value="NEB17735.1"/>
    <property type="molecule type" value="Genomic_DNA"/>
</dbReference>